<keyword evidence="4" id="KW-1185">Reference proteome</keyword>
<dbReference type="PANTHER" id="PTHR12150:SF13">
    <property type="entry name" value="METHYLTRANSFERASE C9ORF114-RELATED"/>
    <property type="match status" value="1"/>
</dbReference>
<dbReference type="PANTHER" id="PTHR12150">
    <property type="entry name" value="CLASS IV SAM-BINDING METHYLTRANSFERASE-RELATED"/>
    <property type="match status" value="1"/>
</dbReference>
<dbReference type="OrthoDB" id="361029at2759"/>
<dbReference type="InterPro" id="IPR012340">
    <property type="entry name" value="NA-bd_OB-fold"/>
</dbReference>
<dbReference type="Proteomes" id="UP000663699">
    <property type="component" value="Chromosome 5"/>
</dbReference>
<organism evidence="3 4">
    <name type="scientific">Pneumocystis wakefieldiae</name>
    <dbReference type="NCBI Taxonomy" id="38082"/>
    <lineage>
        <taxon>Eukaryota</taxon>
        <taxon>Fungi</taxon>
        <taxon>Dikarya</taxon>
        <taxon>Ascomycota</taxon>
        <taxon>Taphrinomycotina</taxon>
        <taxon>Pneumocystomycetes</taxon>
        <taxon>Pneumocystaceae</taxon>
        <taxon>Pneumocystis</taxon>
    </lineage>
</organism>
<feature type="region of interest" description="Disordered" evidence="2">
    <location>
        <begin position="55"/>
        <end position="80"/>
    </location>
</feature>
<dbReference type="Gene3D" id="3.40.1280.10">
    <property type="match status" value="1"/>
</dbReference>
<dbReference type="InterPro" id="IPR003750">
    <property type="entry name" value="Put_MeTrfase-C9orf114-like"/>
</dbReference>
<evidence type="ECO:0000313" key="4">
    <source>
        <dbReference type="Proteomes" id="UP000663699"/>
    </source>
</evidence>
<feature type="compositionally biased region" description="Polar residues" evidence="2">
    <location>
        <begin position="55"/>
        <end position="73"/>
    </location>
</feature>
<evidence type="ECO:0000313" key="3">
    <source>
        <dbReference type="EMBL" id="QSL65184.1"/>
    </source>
</evidence>
<protein>
    <recommendedName>
        <fullName evidence="5">Deoxyribose-phosphate aldolase</fullName>
    </recommendedName>
</protein>
<dbReference type="InterPro" id="IPR029026">
    <property type="entry name" value="tRNA_m1G_MTases_N"/>
</dbReference>
<proteinExistence type="inferred from homology"/>
<sequence>MPSVFVSKDGTILTEKPFLARLNDFAHQIYLIFMLYISTLFTFDPQRGIEKYHLKQNTQRSSNTPSNRFNNHRPTWGYPSSGERHLGRRLGSIDDIRLPPCGTCCGDDYIVLFKGLLKIFLRDSFKMFYRKKKRKIVINKPRDNIHTVATGPRKYTGILFLSTNWFNHVVTIALPGSIVANAQGLELKTALVGQDHKIARALVIFCVDEIVIFDDSGIPKEQNIFEKHDGVSDENVFFIHLLRYMETPQYLRKTLFPIHRDLRFTGLLNPLDCPHHLRIDEDFPYREVEAGLRQKVLVSDKIKPGVRVTLFMKEMSSQKKYINAEIVSPSTPRETMGYYWGYTVRFASSLSAVLTESPYENGYDLTIGTSERGVAFEEVKDNIPNFNHILIVFGGLAGLEAAVDADQNLDIGGDRVEELFDRWINHS</sequence>
<evidence type="ECO:0000256" key="1">
    <source>
        <dbReference type="ARBA" id="ARBA00009841"/>
    </source>
</evidence>
<gene>
    <name evidence="3" type="ORF">MERGE_002489</name>
</gene>
<name>A0A899FY08_9ASCO</name>
<dbReference type="AlphaFoldDB" id="A0A899FY08"/>
<dbReference type="CDD" id="cd18086">
    <property type="entry name" value="HsC9orf114-like"/>
    <property type="match status" value="1"/>
</dbReference>
<accession>A0A899FY08</accession>
<dbReference type="Gene3D" id="2.40.50.140">
    <property type="entry name" value="Nucleic acid-binding proteins"/>
    <property type="match status" value="1"/>
</dbReference>
<comment type="similarity">
    <text evidence="1">Belongs to the class IV-like SAM-binding methyltransferase superfamily.</text>
</comment>
<dbReference type="SUPFAM" id="SSF50249">
    <property type="entry name" value="Nucleic acid-binding proteins"/>
    <property type="match status" value="1"/>
</dbReference>
<dbReference type="EMBL" id="CP054536">
    <property type="protein sequence ID" value="QSL65184.1"/>
    <property type="molecule type" value="Genomic_DNA"/>
</dbReference>
<reference evidence="3" key="1">
    <citation type="submission" date="2020-06" db="EMBL/GenBank/DDBJ databases">
        <title>Genomes of multiple members of Pneumocystis genus reveal paths to human pathogen Pneumocystis jirovecii.</title>
        <authorList>
            <person name="Cisse O.H."/>
            <person name="Ma L."/>
            <person name="Dekker J."/>
            <person name="Khil P."/>
            <person name="Jo J."/>
            <person name="Brenchley J."/>
            <person name="Blair R."/>
            <person name="Pahar B."/>
            <person name="Chabe M."/>
            <person name="Van Rompay K.A."/>
            <person name="Keesler R."/>
            <person name="Sukura A."/>
            <person name="Hirsch V."/>
            <person name="Kutty G."/>
            <person name="Liu Y."/>
            <person name="Peng L."/>
            <person name="Chen J."/>
            <person name="Song J."/>
            <person name="Weissenbacher-Lang C."/>
            <person name="Xu J."/>
            <person name="Upham N.S."/>
            <person name="Stajich J.E."/>
            <person name="Cuomo C.A."/>
            <person name="Cushion M.T."/>
            <person name="Kovacs J.A."/>
        </authorList>
    </citation>
    <scope>NUCLEOTIDE SEQUENCE</scope>
    <source>
        <strain evidence="3">2A</strain>
    </source>
</reference>
<dbReference type="Pfam" id="PF02598">
    <property type="entry name" value="Methyltrn_RNA_3"/>
    <property type="match status" value="1"/>
</dbReference>
<dbReference type="SUPFAM" id="SSF75217">
    <property type="entry name" value="alpha/beta knot"/>
    <property type="match status" value="1"/>
</dbReference>
<dbReference type="InterPro" id="IPR029028">
    <property type="entry name" value="Alpha/beta_knot_MTases"/>
</dbReference>
<evidence type="ECO:0000256" key="2">
    <source>
        <dbReference type="SAM" id="MobiDB-lite"/>
    </source>
</evidence>
<evidence type="ECO:0008006" key="5">
    <source>
        <dbReference type="Google" id="ProtNLM"/>
    </source>
</evidence>